<evidence type="ECO:0000259" key="3">
    <source>
        <dbReference type="PROSITE" id="PS50222"/>
    </source>
</evidence>
<organism evidence="4 5">
    <name type="scientific">Mizuhopecten yessoensis</name>
    <name type="common">Japanese scallop</name>
    <name type="synonym">Patinopecten yessoensis</name>
    <dbReference type="NCBI Taxonomy" id="6573"/>
    <lineage>
        <taxon>Eukaryota</taxon>
        <taxon>Metazoa</taxon>
        <taxon>Spiralia</taxon>
        <taxon>Lophotrochozoa</taxon>
        <taxon>Mollusca</taxon>
        <taxon>Bivalvia</taxon>
        <taxon>Autobranchia</taxon>
        <taxon>Pteriomorphia</taxon>
        <taxon>Pectinida</taxon>
        <taxon>Pectinoidea</taxon>
        <taxon>Pectinidae</taxon>
        <taxon>Mizuhopecten</taxon>
    </lineage>
</organism>
<dbReference type="PROSITE" id="PS00018">
    <property type="entry name" value="EF_HAND_1"/>
    <property type="match status" value="1"/>
</dbReference>
<dbReference type="InterPro" id="IPR002048">
    <property type="entry name" value="EF_hand_dom"/>
</dbReference>
<dbReference type="Gene3D" id="1.10.238.10">
    <property type="entry name" value="EF-hand"/>
    <property type="match status" value="1"/>
</dbReference>
<dbReference type="AlphaFoldDB" id="A0A210QZ15"/>
<dbReference type="InterPro" id="IPR018247">
    <property type="entry name" value="EF_Hand_1_Ca_BS"/>
</dbReference>
<dbReference type="GO" id="GO:0005509">
    <property type="term" value="F:calcium ion binding"/>
    <property type="evidence" value="ECO:0007669"/>
    <property type="project" value="InterPro"/>
</dbReference>
<evidence type="ECO:0000313" key="4">
    <source>
        <dbReference type="EMBL" id="OWF53974.1"/>
    </source>
</evidence>
<dbReference type="Pfam" id="PF13202">
    <property type="entry name" value="EF-hand_5"/>
    <property type="match status" value="1"/>
</dbReference>
<dbReference type="InterPro" id="IPR011992">
    <property type="entry name" value="EF-hand-dom_pair"/>
</dbReference>
<protein>
    <recommendedName>
        <fullName evidence="3">EF-hand domain-containing protein</fullName>
    </recommendedName>
</protein>
<dbReference type="Proteomes" id="UP000242188">
    <property type="component" value="Unassembled WGS sequence"/>
</dbReference>
<dbReference type="EMBL" id="NEDP02001165">
    <property type="protein sequence ID" value="OWF53974.1"/>
    <property type="molecule type" value="Genomic_DNA"/>
</dbReference>
<name>A0A210QZ15_MIZYE</name>
<comment type="caution">
    <text evidence="4">The sequence shown here is derived from an EMBL/GenBank/DDBJ whole genome shotgun (WGS) entry which is preliminary data.</text>
</comment>
<sequence length="133" mass="15679">MFRLAALFAFLCMVSGNTPAYETLFERYDNAQGAMSKPEFHNFWLMSFDSNHDSRITAKEFRDHWISNRLPHTDHALLFFIEMDVNHDTVIDITDLDKLYPLFDKNEDGFIENDEFYAVWDALFEDVLDLHSS</sequence>
<evidence type="ECO:0000256" key="1">
    <source>
        <dbReference type="ARBA" id="ARBA00022837"/>
    </source>
</evidence>
<accession>A0A210QZ15</accession>
<feature type="domain" description="EF-hand" evidence="3">
    <location>
        <begin position="91"/>
        <end position="126"/>
    </location>
</feature>
<keyword evidence="1" id="KW-0106">Calcium</keyword>
<evidence type="ECO:0000313" key="5">
    <source>
        <dbReference type="Proteomes" id="UP000242188"/>
    </source>
</evidence>
<dbReference type="OrthoDB" id="6091374at2759"/>
<gene>
    <name evidence="4" type="ORF">KP79_PYT15343</name>
</gene>
<dbReference type="SUPFAM" id="SSF47473">
    <property type="entry name" value="EF-hand"/>
    <property type="match status" value="1"/>
</dbReference>
<keyword evidence="5" id="KW-1185">Reference proteome</keyword>
<reference evidence="4 5" key="1">
    <citation type="journal article" date="2017" name="Nat. Ecol. Evol.">
        <title>Scallop genome provides insights into evolution of bilaterian karyotype and development.</title>
        <authorList>
            <person name="Wang S."/>
            <person name="Zhang J."/>
            <person name="Jiao W."/>
            <person name="Li J."/>
            <person name="Xun X."/>
            <person name="Sun Y."/>
            <person name="Guo X."/>
            <person name="Huan P."/>
            <person name="Dong B."/>
            <person name="Zhang L."/>
            <person name="Hu X."/>
            <person name="Sun X."/>
            <person name="Wang J."/>
            <person name="Zhao C."/>
            <person name="Wang Y."/>
            <person name="Wang D."/>
            <person name="Huang X."/>
            <person name="Wang R."/>
            <person name="Lv J."/>
            <person name="Li Y."/>
            <person name="Zhang Z."/>
            <person name="Liu B."/>
            <person name="Lu W."/>
            <person name="Hui Y."/>
            <person name="Liang J."/>
            <person name="Zhou Z."/>
            <person name="Hou R."/>
            <person name="Li X."/>
            <person name="Liu Y."/>
            <person name="Li H."/>
            <person name="Ning X."/>
            <person name="Lin Y."/>
            <person name="Zhao L."/>
            <person name="Xing Q."/>
            <person name="Dou J."/>
            <person name="Li Y."/>
            <person name="Mao J."/>
            <person name="Guo H."/>
            <person name="Dou H."/>
            <person name="Li T."/>
            <person name="Mu C."/>
            <person name="Jiang W."/>
            <person name="Fu Q."/>
            <person name="Fu X."/>
            <person name="Miao Y."/>
            <person name="Liu J."/>
            <person name="Yu Q."/>
            <person name="Li R."/>
            <person name="Liao H."/>
            <person name="Li X."/>
            <person name="Kong Y."/>
            <person name="Jiang Z."/>
            <person name="Chourrout D."/>
            <person name="Li R."/>
            <person name="Bao Z."/>
        </authorList>
    </citation>
    <scope>NUCLEOTIDE SEQUENCE [LARGE SCALE GENOMIC DNA]</scope>
    <source>
        <strain evidence="4 5">PY_sf001</strain>
    </source>
</reference>
<keyword evidence="2" id="KW-0732">Signal</keyword>
<feature type="chain" id="PRO_5013369840" description="EF-hand domain-containing protein" evidence="2">
    <location>
        <begin position="17"/>
        <end position="133"/>
    </location>
</feature>
<proteinExistence type="predicted"/>
<dbReference type="PROSITE" id="PS50222">
    <property type="entry name" value="EF_HAND_2"/>
    <property type="match status" value="1"/>
</dbReference>
<evidence type="ECO:0000256" key="2">
    <source>
        <dbReference type="SAM" id="SignalP"/>
    </source>
</evidence>
<feature type="signal peptide" evidence="2">
    <location>
        <begin position="1"/>
        <end position="16"/>
    </location>
</feature>